<protein>
    <submittedName>
        <fullName evidence="1">Uncharacterized protein</fullName>
    </submittedName>
</protein>
<dbReference type="EMBL" id="BK059109">
    <property type="protein sequence ID" value="DAE31621.1"/>
    <property type="molecule type" value="Genomic_DNA"/>
</dbReference>
<proteinExistence type="predicted"/>
<reference evidence="1" key="1">
    <citation type="journal article" date="2021" name="Proc. Natl. Acad. Sci. U.S.A.">
        <title>A Catalog of Tens of Thousands of Viruses from Human Metagenomes Reveals Hidden Associations with Chronic Diseases.</title>
        <authorList>
            <person name="Tisza M.J."/>
            <person name="Buck C.B."/>
        </authorList>
    </citation>
    <scope>NUCLEOTIDE SEQUENCE</scope>
    <source>
        <strain evidence="1">CtBM815</strain>
    </source>
</reference>
<organism evidence="1">
    <name type="scientific">virus sp. ctBM815</name>
    <dbReference type="NCBI Taxonomy" id="2825806"/>
    <lineage>
        <taxon>Viruses</taxon>
    </lineage>
</organism>
<sequence>MIAASIYCSIIYFSFSCISDVASYEVLMTLKLRGLFVSSPISKSTLGLIILKS</sequence>
<accession>A0A8S5RKP6</accession>
<evidence type="ECO:0000313" key="1">
    <source>
        <dbReference type="EMBL" id="DAE31621.1"/>
    </source>
</evidence>
<name>A0A8S5RKP6_9VIRU</name>